<dbReference type="InterPro" id="IPR038297">
    <property type="entry name" value="CcmH/CycL/NrfF/Ccl2_sf"/>
</dbReference>
<sequence>MKQKCRIWWPRQHNSSCDEKTPNSVVLFGWFFPSSTSFDIVVSVVASPEKISHSHLQPDFQGILRFINAKMPLILQGKSTFSMLGYCAAGCSFDGQYEGVEIEENYSLTTNGDINSQKNKNSSFQDLERWSCGCCKLDGFLEQHRHESISRSNWIQLSYDTAASCGNALRIPTLHHVHLDGLVLASFDVHVILYDPPTFGSHHFSLNSWDSSGQVRRHPKRPIWVEELHQKRPHTDLDMVICAINSATAAKLVFESCLGPQNSIDKFPVMSWLANVTLHLGAALVASFFTFLYILLQLCHRFMHCGSELFLYRIVARPFGHTCRNIHIRSCQLLYWPVYLRDWGMRYQSSAEYVHKAALRQHFIWSSVVVDAFFGNIVGVALLLNIEALCPWILNLAHGITNDLLRSGCVWLMGVPAGFKLNTELAGILGIISLNAIQIWSTLWFFLHFLFRYFIQGLAVCGIVLGVTVPASIIIDTIMLATLHVSTLHRLFSLIYSLQIQALVALWRLFRGRKWNPLRERYDSNAYTVKQHVVGSLLFTPLLLLIPTTSVFYIFFSILNTTISLICIMIEVAISILHATPYAKIALWMVRRRRFPTGIWFEIVSCPSIKKPGSSRMGFFSKQALPLMKTEEKKDERPRILVSILRSNIASIGQIILPHYRDVFRGVSISSGAIAAYGVLMGKRIPTSLNTSLPSTMPVSFLPGLGCPPFRITSCSEKHSSSYPKICFPEILVVLVVVLAMEKEDEAVKNAQVVEARARNISHNVRCTDCGSQSIEDSQADVAILLRKLIRDEIRTGKSDKEIFQKLEDDFGETVLYAPRFDLQTAALWLSPFLVAGAAAGVWAYQKHRQKTNVHIMALNLVRGVPLTLRERETMLDILTPPPAPGRRRWWGL</sequence>
<dbReference type="EMBL" id="JAJJMB010006998">
    <property type="protein sequence ID" value="KAI3932610.1"/>
    <property type="molecule type" value="Genomic_DNA"/>
</dbReference>
<evidence type="ECO:0000259" key="6">
    <source>
        <dbReference type="Pfam" id="PF03918"/>
    </source>
</evidence>
<feature type="transmembrane region" description="Helical" evidence="5">
    <location>
        <begin position="363"/>
        <end position="386"/>
    </location>
</feature>
<protein>
    <recommendedName>
        <fullName evidence="5">Cytochrome c-type biogenesis protein</fullName>
    </recommendedName>
</protein>
<dbReference type="GO" id="GO:0005743">
    <property type="term" value="C:mitochondrial inner membrane"/>
    <property type="evidence" value="ECO:0007669"/>
    <property type="project" value="UniProtKB-SubCell"/>
</dbReference>
<name>A0AAD4SZS1_9MAGN</name>
<proteinExistence type="inferred from homology"/>
<keyword evidence="3 5" id="KW-0479">Metal-binding</keyword>
<dbReference type="Proteomes" id="UP001202328">
    <property type="component" value="Unassembled WGS sequence"/>
</dbReference>
<evidence type="ECO:0000256" key="2">
    <source>
        <dbReference type="ARBA" id="ARBA00022617"/>
    </source>
</evidence>
<keyword evidence="8" id="KW-1185">Reference proteome</keyword>
<feature type="transmembrane region" description="Helical" evidence="5">
    <location>
        <begin position="491"/>
        <end position="510"/>
    </location>
</feature>
<dbReference type="AlphaFoldDB" id="A0AAD4SZS1"/>
<keyword evidence="5" id="KW-0812">Transmembrane</keyword>
<feature type="transmembrane region" description="Helical" evidence="5">
    <location>
        <begin position="272"/>
        <end position="296"/>
    </location>
</feature>
<keyword evidence="4 5" id="KW-0408">Iron</keyword>
<dbReference type="PANTHER" id="PTHR47555:SF2">
    <property type="entry name" value="N-ACETYLGLUCOSAMINYL TRANSFERASE COMPONENT FAMILY PROTEIN _ GPI1 FAMILY PROTEIN"/>
    <property type="match status" value="1"/>
</dbReference>
<keyword evidence="5" id="KW-0999">Mitochondrion inner membrane</keyword>
<keyword evidence="5" id="KW-0496">Mitochondrion</keyword>
<comment type="similarity">
    <text evidence="1 5">Belongs to the CcmH/CycL/Ccl2/NrfF family.</text>
</comment>
<reference evidence="7" key="1">
    <citation type="submission" date="2022-04" db="EMBL/GenBank/DDBJ databases">
        <title>A functionally conserved STORR gene fusion in Papaver species that diverged 16.8 million years ago.</title>
        <authorList>
            <person name="Catania T."/>
        </authorList>
    </citation>
    <scope>NUCLEOTIDE SEQUENCE</scope>
    <source>
        <strain evidence="7">S-188037</strain>
    </source>
</reference>
<keyword evidence="5" id="KW-0472">Membrane</keyword>
<accession>A0AAD4SZS1</accession>
<gene>
    <name evidence="7" type="ORF">MKW98_012581</name>
</gene>
<evidence type="ECO:0000256" key="1">
    <source>
        <dbReference type="ARBA" id="ARBA00010342"/>
    </source>
</evidence>
<feature type="domain" description="CcmH/CycL/Ccl2/NrfF N-terminal" evidence="6">
    <location>
        <begin position="732"/>
        <end position="854"/>
    </location>
</feature>
<feature type="transmembrane region" description="Helical" evidence="5">
    <location>
        <begin position="531"/>
        <end position="556"/>
    </location>
</feature>
<comment type="caution">
    <text evidence="5">Lacks conserved residue(s) required for the propagation of feature annotation.</text>
</comment>
<evidence type="ECO:0000256" key="5">
    <source>
        <dbReference type="RuleBase" id="RU364112"/>
    </source>
</evidence>
<dbReference type="CDD" id="cd16378">
    <property type="entry name" value="CcmH_N"/>
    <property type="match status" value="1"/>
</dbReference>
<dbReference type="Pfam" id="PF03918">
    <property type="entry name" value="CcmH"/>
    <property type="match status" value="1"/>
</dbReference>
<feature type="transmembrane region" description="Helical" evidence="5">
    <location>
        <begin position="425"/>
        <end position="451"/>
    </location>
</feature>
<dbReference type="Pfam" id="PF05024">
    <property type="entry name" value="Gpi1"/>
    <property type="match status" value="1"/>
</dbReference>
<dbReference type="Gene3D" id="1.10.8.640">
    <property type="entry name" value="Cytochrome C biogenesis protein"/>
    <property type="match status" value="1"/>
</dbReference>
<dbReference type="GO" id="GO:0006506">
    <property type="term" value="P:GPI anchor biosynthetic process"/>
    <property type="evidence" value="ECO:0007669"/>
    <property type="project" value="InterPro"/>
</dbReference>
<organism evidence="7 8">
    <name type="scientific">Papaver atlanticum</name>
    <dbReference type="NCBI Taxonomy" id="357466"/>
    <lineage>
        <taxon>Eukaryota</taxon>
        <taxon>Viridiplantae</taxon>
        <taxon>Streptophyta</taxon>
        <taxon>Embryophyta</taxon>
        <taxon>Tracheophyta</taxon>
        <taxon>Spermatophyta</taxon>
        <taxon>Magnoliopsida</taxon>
        <taxon>Ranunculales</taxon>
        <taxon>Papaveraceae</taxon>
        <taxon>Papaveroideae</taxon>
        <taxon>Papaver</taxon>
    </lineage>
</organism>
<evidence type="ECO:0000256" key="3">
    <source>
        <dbReference type="ARBA" id="ARBA00022723"/>
    </source>
</evidence>
<dbReference type="PANTHER" id="PTHR47555">
    <property type="entry name" value="N-ACETYLGLUCOSAMINYL TRANSFERASE COMPONENT FAMILY PROTEIN / GPI1 FAMILY PROTEIN"/>
    <property type="match status" value="1"/>
</dbReference>
<comment type="subcellular location">
    <subcellularLocation>
        <location evidence="5">Mitochondrion inner membrane</location>
    </subcellularLocation>
</comment>
<evidence type="ECO:0000313" key="8">
    <source>
        <dbReference type="Proteomes" id="UP001202328"/>
    </source>
</evidence>
<dbReference type="GO" id="GO:0046872">
    <property type="term" value="F:metal ion binding"/>
    <property type="evidence" value="ECO:0007669"/>
    <property type="project" value="UniProtKB-KW"/>
</dbReference>
<evidence type="ECO:0000313" key="7">
    <source>
        <dbReference type="EMBL" id="KAI3932610.1"/>
    </source>
</evidence>
<keyword evidence="5" id="KW-1133">Transmembrane helix</keyword>
<dbReference type="InterPro" id="IPR005616">
    <property type="entry name" value="CcmH/CycL/Ccl2/NrfF_N"/>
</dbReference>
<comment type="caution">
    <text evidence="7">The sequence shown here is derived from an EMBL/GenBank/DDBJ whole genome shotgun (WGS) entry which is preliminary data.</text>
</comment>
<evidence type="ECO:0000256" key="4">
    <source>
        <dbReference type="ARBA" id="ARBA00023004"/>
    </source>
</evidence>
<feature type="transmembrane region" description="Helical" evidence="5">
    <location>
        <begin position="826"/>
        <end position="845"/>
    </location>
</feature>
<keyword evidence="2 5" id="KW-0349">Heme</keyword>
<dbReference type="InterPro" id="IPR007720">
    <property type="entry name" value="PigQ/GPI1"/>
</dbReference>
<feature type="transmembrane region" description="Helical" evidence="5">
    <location>
        <begin position="458"/>
        <end position="485"/>
    </location>
</feature>